<evidence type="ECO:0000256" key="2">
    <source>
        <dbReference type="ARBA" id="ARBA00022622"/>
    </source>
</evidence>
<evidence type="ECO:0000256" key="1">
    <source>
        <dbReference type="ARBA" id="ARBA00004589"/>
    </source>
</evidence>
<accession>A0A125RDZ0</accession>
<dbReference type="GeneID" id="28722150"/>
<keyword evidence="9" id="KW-1185">Reference proteome</keyword>
<evidence type="ECO:0000256" key="6">
    <source>
        <dbReference type="SAM" id="MobiDB-lite"/>
    </source>
</evidence>
<feature type="signal peptide" evidence="7">
    <location>
        <begin position="1"/>
        <end position="18"/>
    </location>
</feature>
<keyword evidence="2" id="KW-0472">Membrane</keyword>
<keyword evidence="4" id="KW-0325">Glycoprotein</keyword>
<evidence type="ECO:0000256" key="4">
    <source>
        <dbReference type="ARBA" id="ARBA00023180"/>
    </source>
</evidence>
<dbReference type="InterPro" id="IPR025928">
    <property type="entry name" value="Flocculin_t3_rpt"/>
</dbReference>
<comment type="subcellular location">
    <subcellularLocation>
        <location evidence="1">Membrane</location>
        <topology evidence="1">Lipid-anchor</topology>
        <topology evidence="1">GPI-anchor</topology>
    </subcellularLocation>
</comment>
<feature type="compositionally biased region" description="Low complexity" evidence="6">
    <location>
        <begin position="118"/>
        <end position="127"/>
    </location>
</feature>
<dbReference type="AlphaFoldDB" id="A0A125RDZ0"/>
<gene>
    <name evidence="8" type="ORF">AW171_hschr2485</name>
</gene>
<keyword evidence="5" id="KW-0449">Lipoprotein</keyword>
<keyword evidence="2" id="KW-0336">GPI-anchor</keyword>
<evidence type="ECO:0000313" key="8">
    <source>
        <dbReference type="EMBL" id="AMD18955.1"/>
    </source>
</evidence>
<dbReference type="RefSeq" id="XP_017985951.1">
    <property type="nucleotide sequence ID" value="XM_018130462.1"/>
</dbReference>
<reference evidence="8 9" key="1">
    <citation type="submission" date="2016-01" db="EMBL/GenBank/DDBJ databases">
        <title>Genome sequence of the yeast Holleya sinecauda.</title>
        <authorList>
            <person name="Dietrich F.S."/>
        </authorList>
    </citation>
    <scope>NUCLEOTIDE SEQUENCE [LARGE SCALE GENOMIC DNA]</scope>
    <source>
        <strain evidence="8 9">ATCC 58844</strain>
    </source>
</reference>
<dbReference type="OrthoDB" id="3998251at2759"/>
<keyword evidence="3 7" id="KW-0732">Signal</keyword>
<evidence type="ECO:0000256" key="3">
    <source>
        <dbReference type="ARBA" id="ARBA00022729"/>
    </source>
</evidence>
<feature type="chain" id="PRO_5007179482" evidence="7">
    <location>
        <begin position="19"/>
        <end position="153"/>
    </location>
</feature>
<name>A0A125RDZ0_9SACH</name>
<evidence type="ECO:0000256" key="7">
    <source>
        <dbReference type="SAM" id="SignalP"/>
    </source>
</evidence>
<feature type="compositionally biased region" description="Pro residues" evidence="6">
    <location>
        <begin position="80"/>
        <end position="114"/>
    </location>
</feature>
<proteinExistence type="predicted"/>
<feature type="region of interest" description="Disordered" evidence="6">
    <location>
        <begin position="78"/>
        <end position="127"/>
    </location>
</feature>
<dbReference type="GO" id="GO:0098552">
    <property type="term" value="C:side of membrane"/>
    <property type="evidence" value="ECO:0007669"/>
    <property type="project" value="UniProtKB-KW"/>
</dbReference>
<protein>
    <submittedName>
        <fullName evidence="8">HBR054Cp</fullName>
    </submittedName>
</protein>
<dbReference type="STRING" id="45286.A0A125RDZ0"/>
<organism evidence="8 9">
    <name type="scientific">Eremothecium sinecaudum</name>
    <dbReference type="NCBI Taxonomy" id="45286"/>
    <lineage>
        <taxon>Eukaryota</taxon>
        <taxon>Fungi</taxon>
        <taxon>Dikarya</taxon>
        <taxon>Ascomycota</taxon>
        <taxon>Saccharomycotina</taxon>
        <taxon>Saccharomycetes</taxon>
        <taxon>Saccharomycetales</taxon>
        <taxon>Saccharomycetaceae</taxon>
        <taxon>Eremothecium</taxon>
    </lineage>
</organism>
<evidence type="ECO:0000313" key="9">
    <source>
        <dbReference type="Proteomes" id="UP000243052"/>
    </source>
</evidence>
<dbReference type="EMBL" id="CP014242">
    <property type="protein sequence ID" value="AMD18955.1"/>
    <property type="molecule type" value="Genomic_DNA"/>
</dbReference>
<dbReference type="Pfam" id="PF13928">
    <property type="entry name" value="Flocculin_t3"/>
    <property type="match status" value="1"/>
</dbReference>
<dbReference type="Proteomes" id="UP000243052">
    <property type="component" value="Chromosome ii"/>
</dbReference>
<evidence type="ECO:0000256" key="5">
    <source>
        <dbReference type="ARBA" id="ARBA00023288"/>
    </source>
</evidence>
<sequence>MQFTAVASVALAAAAASANVVSNATTVTDYHNATTLVTITSCEQHSCVESVSTALRSTATVTVDNTITIYTTWCPLPSEQAPPAPPASEAPPAPAPETTPAPPAPETPDAPPAPAIEQPSSSVPPVQSTFTGAAARALPAAGALFAGAAALLL</sequence>